<proteinExistence type="predicted"/>
<organism evidence="2 3">
    <name type="scientific">Phytophthora cactorum</name>
    <dbReference type="NCBI Taxonomy" id="29920"/>
    <lineage>
        <taxon>Eukaryota</taxon>
        <taxon>Sar</taxon>
        <taxon>Stramenopiles</taxon>
        <taxon>Oomycota</taxon>
        <taxon>Peronosporomycetes</taxon>
        <taxon>Peronosporales</taxon>
        <taxon>Peronosporaceae</taxon>
        <taxon>Phytophthora</taxon>
    </lineage>
</organism>
<dbReference type="OrthoDB" id="10387255at2759"/>
<sequence>MGANEEESPLTVDDVGEAVVALEEMFESAMWSRLNQNATEKTKLSVLEAENRELKNARPQGNAAVKKMKKLEDLEIKLNERANKLDEKFEALASSKDSAVAFDPSVD</sequence>
<keyword evidence="1" id="KW-0175">Coiled coil</keyword>
<evidence type="ECO:0000256" key="1">
    <source>
        <dbReference type="SAM" id="Coils"/>
    </source>
</evidence>
<reference evidence="2" key="1">
    <citation type="submission" date="2021-01" db="EMBL/GenBank/DDBJ databases">
        <title>Phytophthora aleatoria, a newly-described species from Pinus radiata is distinct from Phytophthora cactorum isolates based on comparative genomics.</title>
        <authorList>
            <person name="Mcdougal R."/>
            <person name="Panda P."/>
            <person name="Williams N."/>
            <person name="Studholme D.J."/>
        </authorList>
    </citation>
    <scope>NUCLEOTIDE SEQUENCE</scope>
    <source>
        <strain evidence="2">NZFS 3830</strain>
    </source>
</reference>
<dbReference type="VEuPathDB" id="FungiDB:PC110_g18788"/>
<dbReference type="AlphaFoldDB" id="A0A8T1TLY5"/>
<dbReference type="EMBL" id="JAENGZ010002223">
    <property type="protein sequence ID" value="KAG6944463.1"/>
    <property type="molecule type" value="Genomic_DNA"/>
</dbReference>
<protein>
    <submittedName>
        <fullName evidence="2">Uncharacterized protein</fullName>
    </submittedName>
</protein>
<evidence type="ECO:0000313" key="2">
    <source>
        <dbReference type="EMBL" id="KAG6944463.1"/>
    </source>
</evidence>
<dbReference type="Proteomes" id="UP000688947">
    <property type="component" value="Unassembled WGS sequence"/>
</dbReference>
<feature type="coiled-coil region" evidence="1">
    <location>
        <begin position="37"/>
        <end position="91"/>
    </location>
</feature>
<gene>
    <name evidence="2" type="ORF">JG687_00017859</name>
</gene>
<accession>A0A8T1TLY5</accession>
<name>A0A8T1TLY5_9STRA</name>
<evidence type="ECO:0000313" key="3">
    <source>
        <dbReference type="Proteomes" id="UP000688947"/>
    </source>
</evidence>
<comment type="caution">
    <text evidence="2">The sequence shown here is derived from an EMBL/GenBank/DDBJ whole genome shotgun (WGS) entry which is preliminary data.</text>
</comment>